<dbReference type="GO" id="GO:0005524">
    <property type="term" value="F:ATP binding"/>
    <property type="evidence" value="ECO:0007669"/>
    <property type="project" value="UniProtKB-KW"/>
</dbReference>
<dbReference type="CDD" id="cd00873">
    <property type="entry name" value="KU80"/>
    <property type="match status" value="1"/>
</dbReference>
<evidence type="ECO:0000256" key="10">
    <source>
        <dbReference type="ARBA" id="ARBA00022801"/>
    </source>
</evidence>
<keyword evidence="9 20" id="KW-0863">Zinc-finger</keyword>
<dbReference type="SUPFAM" id="SSF101420">
    <property type="entry name" value="C-terminal domain of Ku80"/>
    <property type="match status" value="1"/>
</dbReference>
<dbReference type="Gene3D" id="3.30.160.60">
    <property type="entry name" value="Classic Zinc Finger"/>
    <property type="match status" value="3"/>
</dbReference>
<dbReference type="Gene3D" id="1.25.40.240">
    <property type="entry name" value="Ku, C-terminal domain"/>
    <property type="match status" value="1"/>
</dbReference>
<organism evidence="23 24">
    <name type="scientific">Dissophora globulifera</name>
    <dbReference type="NCBI Taxonomy" id="979702"/>
    <lineage>
        <taxon>Eukaryota</taxon>
        <taxon>Fungi</taxon>
        <taxon>Fungi incertae sedis</taxon>
        <taxon>Mucoromycota</taxon>
        <taxon>Mortierellomycotina</taxon>
        <taxon>Mortierellomycetes</taxon>
        <taxon>Mortierellales</taxon>
        <taxon>Mortierellaceae</taxon>
        <taxon>Dissophora</taxon>
    </lineage>
</organism>
<keyword evidence="10" id="KW-0378">Hydrolase</keyword>
<keyword evidence="6" id="KW-0677">Repeat</keyword>
<dbReference type="OrthoDB" id="30826at2759"/>
<dbReference type="PANTHER" id="PTHR12604:SF4">
    <property type="entry name" value="X-RAY REPAIR CROSS-COMPLEMENTING PROTEIN 5"/>
    <property type="match status" value="1"/>
</dbReference>
<evidence type="ECO:0000256" key="8">
    <source>
        <dbReference type="ARBA" id="ARBA00022763"/>
    </source>
</evidence>
<keyword evidence="5" id="KW-0479">Metal-binding</keyword>
<dbReference type="Pfam" id="PF03731">
    <property type="entry name" value="Ku_N"/>
    <property type="match status" value="1"/>
</dbReference>
<dbReference type="Pfam" id="PF08785">
    <property type="entry name" value="Ku_PK_bind"/>
    <property type="match status" value="2"/>
</dbReference>
<keyword evidence="11 23" id="KW-0347">Helicase</keyword>
<evidence type="ECO:0000256" key="17">
    <source>
        <dbReference type="ARBA" id="ARBA00023204"/>
    </source>
</evidence>
<dbReference type="InterPro" id="IPR014893">
    <property type="entry name" value="Ku_PK_bind"/>
</dbReference>
<dbReference type="GO" id="GO:0003690">
    <property type="term" value="F:double-stranded DNA binding"/>
    <property type="evidence" value="ECO:0007669"/>
    <property type="project" value="TreeGrafter"/>
</dbReference>
<dbReference type="Proteomes" id="UP000738325">
    <property type="component" value="Unassembled WGS sequence"/>
</dbReference>
<dbReference type="GO" id="GO:0000723">
    <property type="term" value="P:telomere maintenance"/>
    <property type="evidence" value="ECO:0007669"/>
    <property type="project" value="InterPro"/>
</dbReference>
<evidence type="ECO:0000256" key="18">
    <source>
        <dbReference type="ARBA" id="ARBA00023242"/>
    </source>
</evidence>
<feature type="region of interest" description="Disordered" evidence="21">
    <location>
        <begin position="342"/>
        <end position="508"/>
    </location>
</feature>
<gene>
    <name evidence="23" type="primary">KU80</name>
    <name evidence="23" type="ORF">BGZ99_000675</name>
</gene>
<dbReference type="SUPFAM" id="SSF57667">
    <property type="entry name" value="beta-beta-alpha zinc fingers"/>
    <property type="match status" value="2"/>
</dbReference>
<dbReference type="SUPFAM" id="SSF100939">
    <property type="entry name" value="SPOC domain-like"/>
    <property type="match status" value="1"/>
</dbReference>
<dbReference type="PROSITE" id="PS00028">
    <property type="entry name" value="ZINC_FINGER_C2H2_1"/>
    <property type="match status" value="2"/>
</dbReference>
<evidence type="ECO:0000256" key="15">
    <source>
        <dbReference type="ARBA" id="ARBA00023125"/>
    </source>
</evidence>
<evidence type="ECO:0000313" key="24">
    <source>
        <dbReference type="Proteomes" id="UP000738325"/>
    </source>
</evidence>
<dbReference type="GO" id="GO:0006303">
    <property type="term" value="P:double-strand break repair via nonhomologous end joining"/>
    <property type="evidence" value="ECO:0007669"/>
    <property type="project" value="InterPro"/>
</dbReference>
<dbReference type="GO" id="GO:0043564">
    <property type="term" value="C:Ku70:Ku80 complex"/>
    <property type="evidence" value="ECO:0007669"/>
    <property type="project" value="InterPro"/>
</dbReference>
<feature type="domain" description="C2H2-type" evidence="22">
    <location>
        <begin position="279"/>
        <end position="308"/>
    </location>
</feature>
<keyword evidence="15" id="KW-0238">DNA-binding</keyword>
<feature type="region of interest" description="Disordered" evidence="21">
    <location>
        <begin position="140"/>
        <end position="173"/>
    </location>
</feature>
<comment type="caution">
    <text evidence="23">The sequence shown here is derived from an EMBL/GenBank/DDBJ whole genome shotgun (WGS) entry which is preliminary data.</text>
</comment>
<proteinExistence type="inferred from homology"/>
<dbReference type="GO" id="GO:0008270">
    <property type="term" value="F:zinc ion binding"/>
    <property type="evidence" value="ECO:0007669"/>
    <property type="project" value="UniProtKB-KW"/>
</dbReference>
<keyword evidence="18" id="KW-0539">Nucleus</keyword>
<dbReference type="SMART" id="SM00355">
    <property type="entry name" value="ZnF_C2H2"/>
    <property type="match status" value="3"/>
</dbReference>
<evidence type="ECO:0000256" key="9">
    <source>
        <dbReference type="ARBA" id="ARBA00022771"/>
    </source>
</evidence>
<dbReference type="SUPFAM" id="SSF53300">
    <property type="entry name" value="vWA-like"/>
    <property type="match status" value="1"/>
</dbReference>
<dbReference type="InterPro" id="IPR016194">
    <property type="entry name" value="SPOC-like_C_dom_sf"/>
</dbReference>
<keyword evidence="16" id="KW-0233">DNA recombination</keyword>
<evidence type="ECO:0000256" key="4">
    <source>
        <dbReference type="ARBA" id="ARBA00021792"/>
    </source>
</evidence>
<evidence type="ECO:0000256" key="19">
    <source>
        <dbReference type="ARBA" id="ARBA00031847"/>
    </source>
</evidence>
<keyword evidence="17" id="KW-0234">DNA repair</keyword>
<dbReference type="GO" id="GO:0016787">
    <property type="term" value="F:hydrolase activity"/>
    <property type="evidence" value="ECO:0007669"/>
    <property type="project" value="UniProtKB-KW"/>
</dbReference>
<comment type="subcellular location">
    <subcellularLocation>
        <location evidence="2">Chromosome</location>
        <location evidence="2">Telomere</location>
    </subcellularLocation>
    <subcellularLocation>
        <location evidence="1">Nucleus</location>
    </subcellularLocation>
</comment>
<feature type="region of interest" description="Disordered" evidence="21">
    <location>
        <begin position="544"/>
        <end position="566"/>
    </location>
</feature>
<sequence length="1494" mass="165095">TSASTSTFDAMKDTRERDMNGNTAQEVTSIMDLQSMLARFWDAHSKQFKEIESSLTGQLSTLIQKNGFLCQKIENLQRSNTDLEYKFSITTSELERARKEYAELHAKYELRDANYKDLKAVCYQLDAQLNLRNGSTSEESLMSRLEQMGSESKKRRLSVDMADVESDQGSTSFDEDVAGDEFMAASSARAIGPLESSQMQDASPKETPSQGKWTCLWRSCNQVFGALDWLVSHVEESHIGLGKSQYMCEWENCVVKKKPFHKHHQVIRHMRTHTGEKPFICNVDGCGKKFARSDSLLEHSRKHIGTPVDYYRIMEFSSLREHDAKHLDGLLLELDPIQEHQQSSNFDSIARDSASGASRDGSRPDRMAPDQALSPKEGKQASSDQAPLEKRAQADGAESRPSAPGAGQALASAPGALPTSNTTAMSASSLSTQQWPERPPHPGQFAGRMGPSYGAVSKQNMSHHHRPSSDLTTLHRTRGHAHTGSLGFSKMDIHDPPRHRPYGHSHSRSMDYSRVDLMSQPHRSREFGHSQTPSLDYSRADMFQSGHRGHSHTPSLEMPPTPIQQMHRSDDRMQGLMPHPVILERQQQLAQQLRQSFSQTMQPAKDSMATGQRTENTRDLFDSIVEGSTPKLQQSAPPSEETINPAAEPGHSLMDEDSTFKEATIYVLDVGPTMKIKREGARMSRHDETKEVLLKLLANKVHMNRKTVYVSVILVGSNITNNDLASEDENGADYQFVDVLQPLGIATLELMKGVQDDVKLGETMGDCMDGLIVAMDMMTKFCKKLKYEKKIYILTDACGEINSDGLETIISNLAGDNIQLNVIGTEFDGDDEEPKQKSPIQAQNEELFKKLSEASSGNVFSVDEALDITAQFYSKKVKPTAVYRGTLDLGDPERHPESSLSIPVHMYPSTMVVKLPTAKKYSMLSDSAPTDELPDGQTGMVNLSRTYKLKVTADMADGDMDVDTEVPADALEKAYMYGKTIVPIRAVDLDAYKLRTAKSLTILGFFASSTFRREWLMNNIYSVFPSPGDGKAEVEISGLLFALFEKNSYALCRYVRVDDAEPKLGVLWPEITAEYKCFYFGQVAFSEDIRRYLFASLDDIQTASGKKLEKHRLLATPESIDACKEFISAMDLMTANGGEEYLKPEETFNPSFQRQMQLVEFRALNPTKEFPPMATSLISQLMPKPDLLAAAEHLSDNLIRLWDIKKNEQPLKGKRGYAASLEENDKDGMAAISGGAGMDGSSGSLFDGLTGNKRHKSESVFGTATTSSVMGANGGGTVAGTGSVFGSTTGDLAASGIIPFELSAIREVGTSDPVKDFQAMVKIATIQSQQGVRPAGAGFVTVSLAVDQMKAMILKLISTSFGDQLYEKALDCLQSLRGFLSNTETADLVGMHSEEERKETIKNRVETWNTFIREVKQMCLNTSVSPLRKDFWDLIAKQKQGLGLLTAKEVPAGAHGVSEQDAEQFMLVTSDDTSAAAAEEPEAPEEDELLALMD</sequence>
<evidence type="ECO:0000256" key="2">
    <source>
        <dbReference type="ARBA" id="ARBA00004574"/>
    </source>
</evidence>
<dbReference type="GO" id="GO:0042162">
    <property type="term" value="F:telomeric DNA binding"/>
    <property type="evidence" value="ECO:0007669"/>
    <property type="project" value="InterPro"/>
</dbReference>
<evidence type="ECO:0000313" key="23">
    <source>
        <dbReference type="EMBL" id="KAG0310090.1"/>
    </source>
</evidence>
<dbReference type="Gene3D" id="1.10.1600.10">
    <property type="match status" value="1"/>
</dbReference>
<evidence type="ECO:0000256" key="16">
    <source>
        <dbReference type="ARBA" id="ARBA00023172"/>
    </source>
</evidence>
<evidence type="ECO:0000256" key="12">
    <source>
        <dbReference type="ARBA" id="ARBA00022833"/>
    </source>
</evidence>
<evidence type="ECO:0000259" key="22">
    <source>
        <dbReference type="PROSITE" id="PS50157"/>
    </source>
</evidence>
<dbReference type="GO" id="GO:0004386">
    <property type="term" value="F:helicase activity"/>
    <property type="evidence" value="ECO:0007669"/>
    <property type="project" value="UniProtKB-KW"/>
</dbReference>
<feature type="region of interest" description="Disordered" evidence="21">
    <location>
        <begin position="1470"/>
        <end position="1494"/>
    </location>
</feature>
<keyword evidence="13" id="KW-0067">ATP-binding</keyword>
<feature type="compositionally biased region" description="Acidic residues" evidence="21">
    <location>
        <begin position="1479"/>
        <end position="1494"/>
    </location>
</feature>
<evidence type="ECO:0000256" key="3">
    <source>
        <dbReference type="ARBA" id="ARBA00007726"/>
    </source>
</evidence>
<evidence type="ECO:0000256" key="6">
    <source>
        <dbReference type="ARBA" id="ARBA00022737"/>
    </source>
</evidence>
<evidence type="ECO:0000256" key="11">
    <source>
        <dbReference type="ARBA" id="ARBA00022806"/>
    </source>
</evidence>
<dbReference type="InterPro" id="IPR036465">
    <property type="entry name" value="vWFA_dom_sf"/>
</dbReference>
<dbReference type="PANTHER" id="PTHR12604">
    <property type="entry name" value="KU AUTOANTIGEN DNA HELICASE"/>
    <property type="match status" value="1"/>
</dbReference>
<evidence type="ECO:0000256" key="5">
    <source>
        <dbReference type="ARBA" id="ARBA00022723"/>
    </source>
</evidence>
<dbReference type="FunFam" id="3.30.160.60:FF:000125">
    <property type="entry name" value="Putative zinc finger protein 143"/>
    <property type="match status" value="1"/>
</dbReference>
<feature type="non-terminal residue" evidence="23">
    <location>
        <position position="1"/>
    </location>
</feature>
<dbReference type="SMART" id="SM00559">
    <property type="entry name" value="Ku78"/>
    <property type="match status" value="1"/>
</dbReference>
<evidence type="ECO:0000256" key="14">
    <source>
        <dbReference type="ARBA" id="ARBA00022895"/>
    </source>
</evidence>
<evidence type="ECO:0000256" key="21">
    <source>
        <dbReference type="SAM" id="MobiDB-lite"/>
    </source>
</evidence>
<evidence type="ECO:0000256" key="20">
    <source>
        <dbReference type="PROSITE-ProRule" id="PRU00042"/>
    </source>
</evidence>
<evidence type="ECO:0000256" key="7">
    <source>
        <dbReference type="ARBA" id="ARBA00022741"/>
    </source>
</evidence>
<dbReference type="Gene3D" id="2.40.290.10">
    <property type="match status" value="1"/>
</dbReference>
<dbReference type="GO" id="GO:0006310">
    <property type="term" value="P:DNA recombination"/>
    <property type="evidence" value="ECO:0007669"/>
    <property type="project" value="UniProtKB-KW"/>
</dbReference>
<dbReference type="EMBL" id="JAAAIP010001134">
    <property type="protein sequence ID" value="KAG0310090.1"/>
    <property type="molecule type" value="Genomic_DNA"/>
</dbReference>
<dbReference type="GO" id="GO:0000781">
    <property type="term" value="C:chromosome, telomeric region"/>
    <property type="evidence" value="ECO:0007669"/>
    <property type="project" value="UniProtKB-SubCell"/>
</dbReference>
<evidence type="ECO:0000256" key="13">
    <source>
        <dbReference type="ARBA" id="ARBA00022840"/>
    </source>
</evidence>
<keyword evidence="7" id="KW-0547">Nucleotide-binding</keyword>
<dbReference type="InterPro" id="IPR006164">
    <property type="entry name" value="DNA_bd_Ku70/Ku80"/>
</dbReference>
<keyword evidence="12" id="KW-0862">Zinc</keyword>
<protein>
    <recommendedName>
        <fullName evidence="4">ATP-dependent DNA helicase II subunit 2</fullName>
    </recommendedName>
    <alternativeName>
        <fullName evidence="19">ATP-dependent DNA helicase II subunit Ku80</fullName>
    </alternativeName>
</protein>
<reference evidence="23" key="1">
    <citation type="journal article" date="2020" name="Fungal Divers.">
        <title>Resolving the Mortierellaceae phylogeny through synthesis of multi-gene phylogenetics and phylogenomics.</title>
        <authorList>
            <person name="Vandepol N."/>
            <person name="Liber J."/>
            <person name="Desiro A."/>
            <person name="Na H."/>
            <person name="Kennedy M."/>
            <person name="Barry K."/>
            <person name="Grigoriev I.V."/>
            <person name="Miller A.N."/>
            <person name="O'Donnell K."/>
            <person name="Stajich J.E."/>
            <person name="Bonito G."/>
        </authorList>
    </citation>
    <scope>NUCLEOTIDE SEQUENCE</scope>
    <source>
        <strain evidence="23">REB-010B</strain>
    </source>
</reference>
<dbReference type="InterPro" id="IPR013087">
    <property type="entry name" value="Znf_C2H2_type"/>
</dbReference>
<comment type="similarity">
    <text evidence="3">Belongs to the ku80 family.</text>
</comment>
<feature type="compositionally biased region" description="Polar residues" evidence="21">
    <location>
        <begin position="418"/>
        <end position="435"/>
    </location>
</feature>
<feature type="domain" description="C2H2-type" evidence="22">
    <location>
        <begin position="246"/>
        <end position="278"/>
    </location>
</feature>
<evidence type="ECO:0000256" key="1">
    <source>
        <dbReference type="ARBA" id="ARBA00004123"/>
    </source>
</evidence>
<dbReference type="PROSITE" id="PS50157">
    <property type="entry name" value="ZINC_FINGER_C2H2_2"/>
    <property type="match status" value="2"/>
</dbReference>
<dbReference type="InterPro" id="IPR036494">
    <property type="entry name" value="Ku_C_sf"/>
</dbReference>
<dbReference type="InterPro" id="IPR005161">
    <property type="entry name" value="Ku_N"/>
</dbReference>
<dbReference type="GO" id="GO:0003684">
    <property type="term" value="F:damaged DNA binding"/>
    <property type="evidence" value="ECO:0007669"/>
    <property type="project" value="InterPro"/>
</dbReference>
<keyword evidence="14" id="KW-0779">Telomere</keyword>
<dbReference type="Gene3D" id="3.40.50.410">
    <property type="entry name" value="von Willebrand factor, type A domain"/>
    <property type="match status" value="1"/>
</dbReference>
<accession>A0A9P6R4K6</accession>
<keyword evidence="24" id="KW-1185">Reference proteome</keyword>
<dbReference type="Pfam" id="PF02735">
    <property type="entry name" value="Ku"/>
    <property type="match status" value="1"/>
</dbReference>
<dbReference type="InterPro" id="IPR036236">
    <property type="entry name" value="Znf_C2H2_sf"/>
</dbReference>
<keyword evidence="8" id="KW-0227">DNA damage</keyword>
<name>A0A9P6R4K6_9FUNG</name>
<keyword evidence="14" id="KW-0158">Chromosome</keyword>
<dbReference type="InterPro" id="IPR024193">
    <property type="entry name" value="Ku80"/>
</dbReference>